<dbReference type="PANTHER" id="PTHR32080">
    <property type="entry name" value="ANTIFUNGAL PROTEIN GINKBILOBIN-2-LIKE"/>
    <property type="match status" value="1"/>
</dbReference>
<keyword evidence="2" id="KW-0945">Host-virus interaction</keyword>
<organism evidence="11">
    <name type="scientific">Solanum lycopersicum</name>
    <name type="common">Tomato</name>
    <name type="synonym">Lycopersicon esculentum</name>
    <dbReference type="NCBI Taxonomy" id="4081"/>
    <lineage>
        <taxon>Eukaryota</taxon>
        <taxon>Viridiplantae</taxon>
        <taxon>Streptophyta</taxon>
        <taxon>Embryophyta</taxon>
        <taxon>Tracheophyta</taxon>
        <taxon>Spermatophyta</taxon>
        <taxon>Magnoliopsida</taxon>
        <taxon>eudicotyledons</taxon>
        <taxon>Gunneridae</taxon>
        <taxon>Pentapetalae</taxon>
        <taxon>asterids</taxon>
        <taxon>lamiids</taxon>
        <taxon>Solanales</taxon>
        <taxon>Solanaceae</taxon>
        <taxon>Solanoideae</taxon>
        <taxon>Solaneae</taxon>
        <taxon>Solanum</taxon>
        <taxon>Solanum subgen. Lycopersicon</taxon>
    </lineage>
</organism>
<proteinExistence type="inferred from homology"/>
<keyword evidence="4" id="KW-0677">Repeat</keyword>
<dbReference type="Pfam" id="PF01657">
    <property type="entry name" value="Stress-antifung"/>
    <property type="match status" value="1"/>
</dbReference>
<keyword evidence="9" id="KW-1133">Transmembrane helix</keyword>
<dbReference type="PaxDb" id="4081-Solyc04g026140.1.1"/>
<reference evidence="11" key="1">
    <citation type="journal article" date="2012" name="Nature">
        <title>The tomato genome sequence provides insights into fleshy fruit evolution.</title>
        <authorList>
            <consortium name="Tomato Genome Consortium"/>
        </authorList>
    </citation>
    <scope>NUCLEOTIDE SEQUENCE [LARGE SCALE GENOMIC DNA]</scope>
    <source>
        <strain evidence="11">cv. Heinz 1706</strain>
    </source>
</reference>
<dbReference type="InterPro" id="IPR051378">
    <property type="entry name" value="Cell2Cell_Antifungal"/>
</dbReference>
<keyword evidence="12" id="KW-1185">Reference proteome</keyword>
<feature type="domain" description="Gnk2-homologous" evidence="10">
    <location>
        <begin position="32"/>
        <end position="137"/>
    </location>
</feature>
<dbReference type="SMR" id="A0A3Q7G3F8"/>
<dbReference type="InParanoid" id="A0A3Q7G3F8"/>
<evidence type="ECO:0000256" key="1">
    <source>
        <dbReference type="ARBA" id="ARBA00004251"/>
    </source>
</evidence>
<dbReference type="GO" id="GO:0009506">
    <property type="term" value="C:plasmodesma"/>
    <property type="evidence" value="ECO:0000318"/>
    <property type="project" value="GO_Central"/>
</dbReference>
<name>A0A3Q7G3F8_SOLLC</name>
<evidence type="ECO:0000313" key="12">
    <source>
        <dbReference type="Proteomes" id="UP000004994"/>
    </source>
</evidence>
<feature type="transmembrane region" description="Helical" evidence="9">
    <location>
        <begin position="6"/>
        <end position="26"/>
    </location>
</feature>
<reference evidence="11" key="2">
    <citation type="submission" date="2019-01" db="UniProtKB">
        <authorList>
            <consortium name="EnsemblPlants"/>
        </authorList>
    </citation>
    <scope>IDENTIFICATION</scope>
    <source>
        <strain evidence="11">cv. Heinz 1706</strain>
    </source>
</reference>
<dbReference type="Proteomes" id="UP000004994">
    <property type="component" value="Chromosome 4"/>
</dbReference>
<dbReference type="EnsemblPlants" id="Solyc04g026140.1.1">
    <property type="protein sequence ID" value="Solyc04g026140.1.1.1"/>
    <property type="gene ID" value="Solyc04g026140.1"/>
</dbReference>
<comment type="similarity">
    <text evidence="8">Belongs to the cysteine-rich repeat secretory protein family. Plasmodesmata-located proteins (PDLD) subfamily.</text>
</comment>
<dbReference type="AlphaFoldDB" id="A0A3Q7G3F8"/>
<dbReference type="PROSITE" id="PS51473">
    <property type="entry name" value="GNK2"/>
    <property type="match status" value="1"/>
</dbReference>
<dbReference type="OMA" id="DHTCNGD"/>
<evidence type="ECO:0000256" key="7">
    <source>
        <dbReference type="ARBA" id="ARBA00024184"/>
    </source>
</evidence>
<evidence type="ECO:0000256" key="8">
    <source>
        <dbReference type="ARBA" id="ARBA00038393"/>
    </source>
</evidence>
<keyword evidence="6" id="KW-1015">Disulfide bond</keyword>
<evidence type="ECO:0000256" key="3">
    <source>
        <dbReference type="ARBA" id="ARBA00022729"/>
    </source>
</evidence>
<dbReference type="Gene3D" id="3.30.430.20">
    <property type="entry name" value="Gnk2 domain, C-X8-C-X2-C motif"/>
    <property type="match status" value="1"/>
</dbReference>
<evidence type="ECO:0000256" key="9">
    <source>
        <dbReference type="SAM" id="Phobius"/>
    </source>
</evidence>
<dbReference type="GO" id="GO:0005886">
    <property type="term" value="C:plasma membrane"/>
    <property type="evidence" value="ECO:0007669"/>
    <property type="project" value="UniProtKB-SubCell"/>
</dbReference>
<dbReference type="InterPro" id="IPR002902">
    <property type="entry name" value="GNK2"/>
</dbReference>
<evidence type="ECO:0000256" key="4">
    <source>
        <dbReference type="ARBA" id="ARBA00022737"/>
    </source>
</evidence>
<dbReference type="CDD" id="cd23509">
    <property type="entry name" value="Gnk2-like"/>
    <property type="match status" value="1"/>
</dbReference>
<dbReference type="PANTHER" id="PTHR32080:SF51">
    <property type="entry name" value="GNK2-HOMOLOGOUS DOMAIN-CONTAINING PROTEIN"/>
    <property type="match status" value="1"/>
</dbReference>
<evidence type="ECO:0000256" key="5">
    <source>
        <dbReference type="ARBA" id="ARBA00022949"/>
    </source>
</evidence>
<evidence type="ECO:0000256" key="2">
    <source>
        <dbReference type="ARBA" id="ARBA00022581"/>
    </source>
</evidence>
<evidence type="ECO:0000256" key="6">
    <source>
        <dbReference type="ARBA" id="ARBA00023157"/>
    </source>
</evidence>
<accession>A0A3Q7G3F8</accession>
<evidence type="ECO:0000259" key="10">
    <source>
        <dbReference type="PROSITE" id="PS51473"/>
    </source>
</evidence>
<comment type="subcellular location">
    <subcellularLocation>
        <location evidence="7">Cell junction</location>
        <location evidence="7">Plasmodesma</location>
    </subcellularLocation>
    <subcellularLocation>
        <location evidence="1">Cell membrane</location>
        <topology evidence="1">Single-pass type I membrane protein</topology>
    </subcellularLocation>
</comment>
<dbReference type="Gramene" id="Solyc04g026140.1.1">
    <property type="protein sequence ID" value="Solyc04g026140.1.1.1"/>
    <property type="gene ID" value="Solyc04g026140.1"/>
</dbReference>
<keyword evidence="9" id="KW-0812">Transmembrane</keyword>
<evidence type="ECO:0000313" key="11">
    <source>
        <dbReference type="EnsemblPlants" id="Solyc04g026140.1.1.1"/>
    </source>
</evidence>
<dbReference type="InterPro" id="IPR038408">
    <property type="entry name" value="GNK2_sf"/>
</dbReference>
<keyword evidence="5" id="KW-0965">Cell junction</keyword>
<keyword evidence="9" id="KW-0472">Membrane</keyword>
<protein>
    <recommendedName>
        <fullName evidence="10">Gnk2-homologous domain-containing protein</fullName>
    </recommendedName>
</protein>
<keyword evidence="3" id="KW-0732">Signal</keyword>
<sequence>MDYSVLNMRALTSFIIIGFFGFTSFVKSEPNMKVVSYICNGNKYDMSGSFANSLAYVLEALQNETPISQGYNYYVTSPYPNDALAYGHATCSSSLINSDCAICANYAKSYLMTACDRGIGAQIELIDCSMRYEQYSFT</sequence>